<dbReference type="SUPFAM" id="SSF55681">
    <property type="entry name" value="Class II aaRS and biotin synthetases"/>
    <property type="match status" value="1"/>
</dbReference>
<accession>A0A3B0UGI7</accession>
<comment type="similarity">
    <text evidence="2">Belongs to the class-II aminoacyl-tRNA synthetase family. Type 2 subfamily.</text>
</comment>
<keyword evidence="4 10" id="KW-0436">Ligase</keyword>
<dbReference type="GO" id="GO:0003723">
    <property type="term" value="F:RNA binding"/>
    <property type="evidence" value="ECO:0007669"/>
    <property type="project" value="TreeGrafter"/>
</dbReference>
<dbReference type="PROSITE" id="PS50862">
    <property type="entry name" value="AA_TRNA_LIGASE_II"/>
    <property type="match status" value="1"/>
</dbReference>
<dbReference type="PANTHER" id="PTHR43450">
    <property type="entry name" value="ASPARTYL-TRNA SYNTHETASE"/>
    <property type="match status" value="1"/>
</dbReference>
<keyword evidence="3" id="KW-0963">Cytoplasm</keyword>
<evidence type="ECO:0000313" key="10">
    <source>
        <dbReference type="EMBL" id="VAW30145.1"/>
    </source>
</evidence>
<dbReference type="InterPro" id="IPR004523">
    <property type="entry name" value="Asp-tRNA_synthase_2"/>
</dbReference>
<sequence length="433" mass="47961">MNTIRTVEAGSYVGQQVRLSGWLHNVRRLGGVSFVVLRDGWGTIQAVTESEADLAPIANLNLESVITLTGVLVATPQAPGGVELHQPKISVITPITEPAPVPLQQKRLKAGLPTLLDHAVVANRHPLRRAVFRLAAGTMAGFRATLTAQHFTEVQTPKIVAAATEGGANVFALNYFEGQAFLAQSPQFYKQIMVGVFSRVFEVGPVFRAEPHDTSRHVNEYVSLDVEFGFIKDHFTVMGTVREVLAGIFESLAVNYGEELTLLEASLPEVPTTIPHIDFVAAQALIWQRHGVDVRGEPDLSPQDERWLGAWAQEEHGSDFLFVVGYPMRKRPFYTHPNPTNPTTSNSFDLLFRGTELITGGQRLHLYQDYLAALNSANLPIEPFESYLEAFRYGMPPHGGFAIGLERLLMQLLRLPNLRLATLFPRDQKRLTP</sequence>
<comment type="subcellular location">
    <subcellularLocation>
        <location evidence="1">Cytoplasm</location>
    </subcellularLocation>
</comment>
<organism evidence="10">
    <name type="scientific">hydrothermal vent metagenome</name>
    <dbReference type="NCBI Taxonomy" id="652676"/>
    <lineage>
        <taxon>unclassified sequences</taxon>
        <taxon>metagenomes</taxon>
        <taxon>ecological metagenomes</taxon>
    </lineage>
</organism>
<dbReference type="InterPro" id="IPR004365">
    <property type="entry name" value="NA-bd_OB_tRNA"/>
</dbReference>
<dbReference type="Gene3D" id="2.40.50.140">
    <property type="entry name" value="Nucleic acid-binding proteins"/>
    <property type="match status" value="1"/>
</dbReference>
<dbReference type="PRINTS" id="PR01042">
    <property type="entry name" value="TRNASYNTHASP"/>
</dbReference>
<evidence type="ECO:0000259" key="9">
    <source>
        <dbReference type="PROSITE" id="PS50862"/>
    </source>
</evidence>
<keyword evidence="7" id="KW-0648">Protein biosynthesis</keyword>
<dbReference type="AlphaFoldDB" id="A0A3B0UGI7"/>
<dbReference type="EC" id="6.1.1.12" evidence="10"/>
<dbReference type="GO" id="GO:0004815">
    <property type="term" value="F:aspartate-tRNA ligase activity"/>
    <property type="evidence" value="ECO:0007669"/>
    <property type="project" value="UniProtKB-EC"/>
</dbReference>
<dbReference type="InterPro" id="IPR012340">
    <property type="entry name" value="NA-bd_OB-fold"/>
</dbReference>
<dbReference type="GO" id="GO:0050560">
    <property type="term" value="F:aspartate-tRNA(Asn) ligase activity"/>
    <property type="evidence" value="ECO:0007669"/>
    <property type="project" value="UniProtKB-EC"/>
</dbReference>
<keyword evidence="5" id="KW-0547">Nucleotide-binding</keyword>
<protein>
    <submittedName>
        <fullName evidence="10">Aspartyl-tRNA synthetase @ Aspartyl-tRNA(Asn) synthetase</fullName>
        <ecNumber evidence="10">6.1.1.12</ecNumber>
        <ecNumber evidence="10">6.1.1.23</ecNumber>
    </submittedName>
</protein>
<evidence type="ECO:0000256" key="4">
    <source>
        <dbReference type="ARBA" id="ARBA00022598"/>
    </source>
</evidence>
<feature type="domain" description="Aminoacyl-transfer RNA synthetases class-II family profile" evidence="9">
    <location>
        <begin position="127"/>
        <end position="433"/>
    </location>
</feature>
<dbReference type="GO" id="GO:0017101">
    <property type="term" value="C:aminoacyl-tRNA synthetase multienzyme complex"/>
    <property type="evidence" value="ECO:0007669"/>
    <property type="project" value="TreeGrafter"/>
</dbReference>
<name>A0A3B0UGI7_9ZZZZ</name>
<evidence type="ECO:0000256" key="8">
    <source>
        <dbReference type="ARBA" id="ARBA00023146"/>
    </source>
</evidence>
<dbReference type="CDD" id="cd04100">
    <property type="entry name" value="Asp_Lys_Asn_RS_N"/>
    <property type="match status" value="1"/>
</dbReference>
<proteinExistence type="inferred from homology"/>
<dbReference type="NCBIfam" id="TIGR00458">
    <property type="entry name" value="aspS_nondisc"/>
    <property type="match status" value="1"/>
</dbReference>
<dbReference type="GO" id="GO:0005829">
    <property type="term" value="C:cytosol"/>
    <property type="evidence" value="ECO:0007669"/>
    <property type="project" value="TreeGrafter"/>
</dbReference>
<dbReference type="GO" id="GO:0006422">
    <property type="term" value="P:aspartyl-tRNA aminoacylation"/>
    <property type="evidence" value="ECO:0007669"/>
    <property type="project" value="InterPro"/>
</dbReference>
<dbReference type="Gene3D" id="3.30.930.10">
    <property type="entry name" value="Bira Bifunctional Protein, Domain 2"/>
    <property type="match status" value="1"/>
</dbReference>
<dbReference type="InterPro" id="IPR002312">
    <property type="entry name" value="Asp/Asn-tRNA-synth_IIb"/>
</dbReference>
<evidence type="ECO:0000256" key="3">
    <source>
        <dbReference type="ARBA" id="ARBA00022490"/>
    </source>
</evidence>
<dbReference type="SUPFAM" id="SSF50249">
    <property type="entry name" value="Nucleic acid-binding proteins"/>
    <property type="match status" value="1"/>
</dbReference>
<gene>
    <name evidence="10" type="ORF">MNBD_CHLOROFLEXI01-3557</name>
</gene>
<evidence type="ECO:0000256" key="6">
    <source>
        <dbReference type="ARBA" id="ARBA00022840"/>
    </source>
</evidence>
<evidence type="ECO:0000256" key="7">
    <source>
        <dbReference type="ARBA" id="ARBA00022917"/>
    </source>
</evidence>
<dbReference type="Pfam" id="PF01336">
    <property type="entry name" value="tRNA_anti-codon"/>
    <property type="match status" value="1"/>
</dbReference>
<dbReference type="EMBL" id="UOEU01000028">
    <property type="protein sequence ID" value="VAW30145.1"/>
    <property type="molecule type" value="Genomic_DNA"/>
</dbReference>
<dbReference type="InterPro" id="IPR006195">
    <property type="entry name" value="aa-tRNA-synth_II"/>
</dbReference>
<dbReference type="HAMAP" id="MF_02075">
    <property type="entry name" value="Asp_tRNA_synth_type2"/>
    <property type="match status" value="1"/>
</dbReference>
<dbReference type="GO" id="GO:0005524">
    <property type="term" value="F:ATP binding"/>
    <property type="evidence" value="ECO:0007669"/>
    <property type="project" value="UniProtKB-KW"/>
</dbReference>
<keyword evidence="6" id="KW-0067">ATP-binding</keyword>
<keyword evidence="8 10" id="KW-0030">Aminoacyl-tRNA synthetase</keyword>
<evidence type="ECO:0000256" key="2">
    <source>
        <dbReference type="ARBA" id="ARBA00005312"/>
    </source>
</evidence>
<dbReference type="InterPro" id="IPR004364">
    <property type="entry name" value="Aa-tRNA-synt_II"/>
</dbReference>
<dbReference type="Pfam" id="PF00152">
    <property type="entry name" value="tRNA-synt_2"/>
    <property type="match status" value="1"/>
</dbReference>
<evidence type="ECO:0000256" key="1">
    <source>
        <dbReference type="ARBA" id="ARBA00004496"/>
    </source>
</evidence>
<dbReference type="EC" id="6.1.1.23" evidence="10"/>
<dbReference type="InterPro" id="IPR045864">
    <property type="entry name" value="aa-tRNA-synth_II/BPL/LPL"/>
</dbReference>
<evidence type="ECO:0000256" key="5">
    <source>
        <dbReference type="ARBA" id="ARBA00022741"/>
    </source>
</evidence>
<reference evidence="10" key="1">
    <citation type="submission" date="2018-06" db="EMBL/GenBank/DDBJ databases">
        <authorList>
            <person name="Zhirakovskaya E."/>
        </authorList>
    </citation>
    <scope>NUCLEOTIDE SEQUENCE</scope>
</reference>
<dbReference type="NCBIfam" id="NF003483">
    <property type="entry name" value="PRK05159.1"/>
    <property type="match status" value="1"/>
</dbReference>
<dbReference type="PANTHER" id="PTHR43450:SF1">
    <property type="entry name" value="ASPARTATE--TRNA LIGASE, CYTOPLASMIC"/>
    <property type="match status" value="1"/>
</dbReference>